<proteinExistence type="predicted"/>
<protein>
    <submittedName>
        <fullName evidence="1">Uncharacterized protein</fullName>
    </submittedName>
</protein>
<gene>
    <name evidence="1" type="ORF">PR048_029283</name>
</gene>
<keyword evidence="2" id="KW-1185">Reference proteome</keyword>
<comment type="caution">
    <text evidence="1">The sequence shown here is derived from an EMBL/GenBank/DDBJ whole genome shotgun (WGS) entry which is preliminary data.</text>
</comment>
<sequence>MYTEVEFAIESQFIRQALDDSEPIADLQVNKQRVPYCQVRTKLIGICTRSLIGCMSIWDRALRLIGYCLLRNIICWKTGQLVSGLPDANRRTALQPLAGKWRHFATVRGWCSRLLAFHTSDSRRGRSRIYACGNSCPTMPLIGGFSRGSPVSPILAFRRSSTLTSLHPHFSTLPKYYLEGYRWLLTPHPSPERTALSLRLLNPLLSIVNFLGNLPKWRRLVRVLHIGPAHL</sequence>
<evidence type="ECO:0000313" key="1">
    <source>
        <dbReference type="EMBL" id="KAJ8870262.1"/>
    </source>
</evidence>
<dbReference type="EMBL" id="JARBHB010000013">
    <property type="protein sequence ID" value="KAJ8870262.1"/>
    <property type="molecule type" value="Genomic_DNA"/>
</dbReference>
<accession>A0ABQ9GCX9</accession>
<organism evidence="1 2">
    <name type="scientific">Dryococelus australis</name>
    <dbReference type="NCBI Taxonomy" id="614101"/>
    <lineage>
        <taxon>Eukaryota</taxon>
        <taxon>Metazoa</taxon>
        <taxon>Ecdysozoa</taxon>
        <taxon>Arthropoda</taxon>
        <taxon>Hexapoda</taxon>
        <taxon>Insecta</taxon>
        <taxon>Pterygota</taxon>
        <taxon>Neoptera</taxon>
        <taxon>Polyneoptera</taxon>
        <taxon>Phasmatodea</taxon>
        <taxon>Verophasmatodea</taxon>
        <taxon>Anareolatae</taxon>
        <taxon>Phasmatidae</taxon>
        <taxon>Eurycanthinae</taxon>
        <taxon>Dryococelus</taxon>
    </lineage>
</organism>
<evidence type="ECO:0000313" key="2">
    <source>
        <dbReference type="Proteomes" id="UP001159363"/>
    </source>
</evidence>
<name>A0ABQ9GCX9_9NEOP</name>
<reference evidence="1 2" key="1">
    <citation type="submission" date="2023-02" db="EMBL/GenBank/DDBJ databases">
        <title>LHISI_Scaffold_Assembly.</title>
        <authorList>
            <person name="Stuart O.P."/>
            <person name="Cleave R."/>
            <person name="Magrath M.J.L."/>
            <person name="Mikheyev A.S."/>
        </authorList>
    </citation>
    <scope>NUCLEOTIDE SEQUENCE [LARGE SCALE GENOMIC DNA]</scope>
    <source>
        <strain evidence="1">Daus_M_001</strain>
        <tissue evidence="1">Leg muscle</tissue>
    </source>
</reference>
<dbReference type="Proteomes" id="UP001159363">
    <property type="component" value="Chromosome 12"/>
</dbReference>